<dbReference type="InterPro" id="IPR029058">
    <property type="entry name" value="AB_hydrolase_fold"/>
</dbReference>
<keyword evidence="3" id="KW-1185">Reference proteome</keyword>
<name>A0A366E8X7_9BACI</name>
<proteinExistence type="predicted"/>
<dbReference type="OrthoDB" id="31158at2"/>
<feature type="domain" description="Peptidase S9 prolyl oligopeptidase catalytic" evidence="1">
    <location>
        <begin position="47"/>
        <end position="239"/>
    </location>
</feature>
<dbReference type="AlphaFoldDB" id="A0A366E8X7"/>
<dbReference type="RefSeq" id="WP_113868598.1">
    <property type="nucleotide sequence ID" value="NZ_BAABQN010000005.1"/>
</dbReference>
<evidence type="ECO:0000313" key="3">
    <source>
        <dbReference type="Proteomes" id="UP000252254"/>
    </source>
</evidence>
<dbReference type="STRING" id="200904.GCA_900168775_01238"/>
<protein>
    <recommendedName>
        <fullName evidence="1">Peptidase S9 prolyl oligopeptidase catalytic domain-containing protein</fullName>
    </recommendedName>
</protein>
<dbReference type="PANTHER" id="PTHR47381:SF3">
    <property type="entry name" value="ALPHA_BETA-HYDROLASES SUPERFAMILY PROTEIN"/>
    <property type="match status" value="1"/>
</dbReference>
<dbReference type="GO" id="GO:0008236">
    <property type="term" value="F:serine-type peptidase activity"/>
    <property type="evidence" value="ECO:0007669"/>
    <property type="project" value="InterPro"/>
</dbReference>
<sequence>MIHISKEYWNHIPLLVVEEAEKSNEALPVLTYLHGFTSAKEHNLPIAYLLAERGYRVILPDCYLHGEREEDVGNQERQMKFFEVVQQNLIEIKQIKQLLDEKGLIKDKRFGLAGTSMGGITTAAALTKYDWIKASAVLMGTPKLVTFAEELMEKIKQTGYQLPITEEEINFILTGLRSIDLSLQPEVLAGRPLFFWHGEEDPVVPFEQSYSFHESVVPLYKNPESIRFLREVGRGHKVSRFAILETVNWLEMQL</sequence>
<evidence type="ECO:0000313" key="2">
    <source>
        <dbReference type="EMBL" id="RBO98209.1"/>
    </source>
</evidence>
<dbReference type="GO" id="GO:0006508">
    <property type="term" value="P:proteolysis"/>
    <property type="evidence" value="ECO:0007669"/>
    <property type="project" value="InterPro"/>
</dbReference>
<dbReference type="Pfam" id="PF00326">
    <property type="entry name" value="Peptidase_S9"/>
    <property type="match status" value="1"/>
</dbReference>
<dbReference type="SUPFAM" id="SSF53474">
    <property type="entry name" value="alpha/beta-Hydrolases"/>
    <property type="match status" value="1"/>
</dbReference>
<comment type="caution">
    <text evidence="2">The sequence shown here is derived from an EMBL/GenBank/DDBJ whole genome shotgun (WGS) entry which is preliminary data.</text>
</comment>
<accession>A0A366E8X7</accession>
<dbReference type="Proteomes" id="UP000252254">
    <property type="component" value="Unassembled WGS sequence"/>
</dbReference>
<dbReference type="InterPro" id="IPR001375">
    <property type="entry name" value="Peptidase_S9_cat"/>
</dbReference>
<reference evidence="2 3" key="1">
    <citation type="submission" date="2018-06" db="EMBL/GenBank/DDBJ databases">
        <title>Genomic Encyclopedia of Type Strains, Phase IV (KMG-IV): sequencing the most valuable type-strain genomes for metagenomic binning, comparative biology and taxonomic classification.</title>
        <authorList>
            <person name="Goeker M."/>
        </authorList>
    </citation>
    <scope>NUCLEOTIDE SEQUENCE [LARGE SCALE GENOMIC DNA]</scope>
    <source>
        <strain evidence="2 3">DSM 15140</strain>
    </source>
</reference>
<dbReference type="EMBL" id="QNRI01000005">
    <property type="protein sequence ID" value="RBO98209.1"/>
    <property type="molecule type" value="Genomic_DNA"/>
</dbReference>
<dbReference type="PANTHER" id="PTHR47381">
    <property type="entry name" value="ALPHA/BETA-HYDROLASES SUPERFAMILY PROTEIN"/>
    <property type="match status" value="1"/>
</dbReference>
<dbReference type="Gene3D" id="3.40.50.1820">
    <property type="entry name" value="alpha/beta hydrolase"/>
    <property type="match status" value="1"/>
</dbReference>
<gene>
    <name evidence="2" type="ORF">DES48_10559</name>
</gene>
<organism evidence="2 3">
    <name type="scientific">Paraliobacillus ryukyuensis</name>
    <dbReference type="NCBI Taxonomy" id="200904"/>
    <lineage>
        <taxon>Bacteria</taxon>
        <taxon>Bacillati</taxon>
        <taxon>Bacillota</taxon>
        <taxon>Bacilli</taxon>
        <taxon>Bacillales</taxon>
        <taxon>Bacillaceae</taxon>
        <taxon>Paraliobacillus</taxon>
    </lineage>
</organism>
<evidence type="ECO:0000259" key="1">
    <source>
        <dbReference type="Pfam" id="PF00326"/>
    </source>
</evidence>